<dbReference type="AlphaFoldDB" id="A0A0D8I729"/>
<dbReference type="Gene3D" id="3.40.50.11900">
    <property type="match status" value="1"/>
</dbReference>
<accession>A0A0D8I729</accession>
<dbReference type="RefSeq" id="WP_044825740.1">
    <property type="nucleotide sequence ID" value="NZ_CP009687.1"/>
</dbReference>
<dbReference type="InterPro" id="IPR018709">
    <property type="entry name" value="CoA_activase_DUF2229"/>
</dbReference>
<dbReference type="OrthoDB" id="9780120at2"/>
<name>A0A0D8I729_9CLOT</name>
<dbReference type="PANTHER" id="PTHR32329">
    <property type="entry name" value="BIFUNCTIONAL PROTEIN [INCLUDES 2-HYDROXYACYL-COA DEHYDRATASE (N-TER) AND ITS ACTIVATOR DOMAIN (C_TERM)-RELATED"/>
    <property type="match status" value="1"/>
</dbReference>
<dbReference type="InterPro" id="IPR051805">
    <property type="entry name" value="Dehydratase_Activator_Redct"/>
</dbReference>
<evidence type="ECO:0000313" key="2">
    <source>
        <dbReference type="Proteomes" id="UP000035704"/>
    </source>
</evidence>
<evidence type="ECO:0000313" key="1">
    <source>
        <dbReference type="EMBL" id="AKL94245.1"/>
    </source>
</evidence>
<dbReference type="Proteomes" id="UP000035704">
    <property type="component" value="Chromosome"/>
</dbReference>
<keyword evidence="2" id="KW-1185">Reference proteome</keyword>
<sequence length="333" mass="38369">MKIGIPQSLLYAYYYPFWKTYFEELGLEVVTTSPTTKAIIDQGVKASVPEICVPIKVYIGHVITLLEEEVDYIFVPRFVSIKKGQFFCPKFMGLPDMIRHSIEGIEEKLIMPFVDTKSDNIAAAFKNNIFGDKLSLSPRQNKQALERAEKVWLEFREYSKKGYSILEACSLALDNHPKQQIELLNKEKTDVTIGLLGYVYNIYDPFISMDILEKLRKMGVRIKTFEMLEEKDIENQLRSMSKTLFWTFSDKLLAAGYHFYNDEEVDGLIHVTAFGCGPDSLLGKLLELDSSLYKKPFMTVRVDEHSGENHLQTRIEAFVDMLKRKKLKVQRGA</sequence>
<reference evidence="1 2" key="1">
    <citation type="submission" date="2014-10" db="EMBL/GenBank/DDBJ databases">
        <title>Genome sequence of Clostridium aceticum DSM 1496.</title>
        <authorList>
            <person name="Poehlein A."/>
            <person name="Schiel-Bengelsdorf B."/>
            <person name="Gottschalk G."/>
            <person name="Duerre P."/>
            <person name="Daniel R."/>
        </authorList>
    </citation>
    <scope>NUCLEOTIDE SEQUENCE [LARGE SCALE GENOMIC DNA]</scope>
    <source>
        <strain evidence="1 2">DSM 1496</strain>
    </source>
</reference>
<dbReference type="Pfam" id="PF09989">
    <property type="entry name" value="DUF2229"/>
    <property type="match status" value="1"/>
</dbReference>
<dbReference type="KEGG" id="cace:CACET_c07350"/>
<dbReference type="PANTHER" id="PTHR32329:SF2">
    <property type="entry name" value="BIFUNCTIONAL PROTEIN [INCLUDES 2-HYDROXYACYL-COA DEHYDRATASE (N-TER) AND ITS ACTIVATOR DOMAIN (C_TERM)"/>
    <property type="match status" value="1"/>
</dbReference>
<organism evidence="1 2">
    <name type="scientific">Clostridium aceticum</name>
    <dbReference type="NCBI Taxonomy" id="84022"/>
    <lineage>
        <taxon>Bacteria</taxon>
        <taxon>Bacillati</taxon>
        <taxon>Bacillota</taxon>
        <taxon>Clostridia</taxon>
        <taxon>Eubacteriales</taxon>
        <taxon>Clostridiaceae</taxon>
        <taxon>Clostridium</taxon>
    </lineage>
</organism>
<proteinExistence type="predicted"/>
<gene>
    <name evidence="1" type="ORF">CACET_c07350</name>
</gene>
<dbReference type="STRING" id="84022.CACET_c07350"/>
<protein>
    <submittedName>
        <fullName evidence="1">Uncharacterized protein</fullName>
    </submittedName>
</protein>
<dbReference type="PATRIC" id="fig|84022.5.peg.1223"/>
<dbReference type="EMBL" id="CP009687">
    <property type="protein sequence ID" value="AKL94245.1"/>
    <property type="molecule type" value="Genomic_DNA"/>
</dbReference>